<comment type="similarity">
    <text evidence="1">Belongs to the LysR transcriptional regulatory family.</text>
</comment>
<dbReference type="SUPFAM" id="SSF53850">
    <property type="entry name" value="Periplasmic binding protein-like II"/>
    <property type="match status" value="1"/>
</dbReference>
<gene>
    <name evidence="7" type="ORF">ED28_12800</name>
</gene>
<dbReference type="GO" id="GO:0005829">
    <property type="term" value="C:cytosol"/>
    <property type="evidence" value="ECO:0007669"/>
    <property type="project" value="TreeGrafter"/>
</dbReference>
<evidence type="ECO:0000259" key="6">
    <source>
        <dbReference type="PROSITE" id="PS50931"/>
    </source>
</evidence>
<keyword evidence="3" id="KW-0238">DNA-binding</keyword>
<dbReference type="GO" id="GO:0003677">
    <property type="term" value="F:DNA binding"/>
    <property type="evidence" value="ECO:0007669"/>
    <property type="project" value="UniProtKB-KW"/>
</dbReference>
<name>A0A443IBL1_9GAMM</name>
<evidence type="ECO:0000256" key="5">
    <source>
        <dbReference type="SAM" id="MobiDB-lite"/>
    </source>
</evidence>
<dbReference type="AlphaFoldDB" id="A0A443IBL1"/>
<sequence>MIVDKFLRQFIEVATFNNVSHAANKLCLSQPTLTHNMKKLEESLGVVLFERLPNGIKLTSYGELLLEQARMMQRIYDNTLIKMEIIKVRQEQSLRIGTGHAWWFIFMKAMFVAHRQRYSNANMHFELGNHLWLMDLLLSGDIDLFIGHEIEGLNPKTGMLFLPLFSTVNSIYARRDHPLFTLNRPLTLEQLLPYPYMELTPDALRHQHLVEDLQPKKHERKLLHLTDRILYSANSMMAALDMLQDSDAVMPYPTSMAPWFSRYNIASLPMTRASKREMVGVYIMAENAETPHISQAIALIRQHVQLHLHELERDPEKAPTSAAKTSTTGNVSPRRGR</sequence>
<keyword evidence="2" id="KW-0805">Transcription regulation</keyword>
<dbReference type="InterPro" id="IPR000847">
    <property type="entry name" value="LysR_HTH_N"/>
</dbReference>
<dbReference type="PANTHER" id="PTHR30419:SF8">
    <property type="entry name" value="NITROGEN ASSIMILATION TRANSCRIPTIONAL ACTIVATOR-RELATED"/>
    <property type="match status" value="1"/>
</dbReference>
<comment type="caution">
    <text evidence="7">The sequence shown here is derived from an EMBL/GenBank/DDBJ whole genome shotgun (WGS) entry which is preliminary data.</text>
</comment>
<dbReference type="Gene3D" id="1.10.10.10">
    <property type="entry name" value="Winged helix-like DNA-binding domain superfamily/Winged helix DNA-binding domain"/>
    <property type="match status" value="1"/>
</dbReference>
<accession>A0A443IBL1</accession>
<evidence type="ECO:0000256" key="4">
    <source>
        <dbReference type="ARBA" id="ARBA00023163"/>
    </source>
</evidence>
<dbReference type="Pfam" id="PF03466">
    <property type="entry name" value="LysR_substrate"/>
    <property type="match status" value="1"/>
</dbReference>
<keyword evidence="8" id="KW-1185">Reference proteome</keyword>
<dbReference type="PROSITE" id="PS50931">
    <property type="entry name" value="HTH_LYSR"/>
    <property type="match status" value="1"/>
</dbReference>
<dbReference type="Proteomes" id="UP000288794">
    <property type="component" value="Unassembled WGS sequence"/>
</dbReference>
<evidence type="ECO:0000256" key="3">
    <source>
        <dbReference type="ARBA" id="ARBA00023125"/>
    </source>
</evidence>
<dbReference type="GO" id="GO:0003700">
    <property type="term" value="F:DNA-binding transcription factor activity"/>
    <property type="evidence" value="ECO:0007669"/>
    <property type="project" value="InterPro"/>
</dbReference>
<dbReference type="InterPro" id="IPR036390">
    <property type="entry name" value="WH_DNA-bd_sf"/>
</dbReference>
<dbReference type="Gene3D" id="3.40.190.10">
    <property type="entry name" value="Periplasmic binding protein-like II"/>
    <property type="match status" value="2"/>
</dbReference>
<dbReference type="InterPro" id="IPR050950">
    <property type="entry name" value="HTH-type_LysR_regulators"/>
</dbReference>
<evidence type="ECO:0000256" key="1">
    <source>
        <dbReference type="ARBA" id="ARBA00009437"/>
    </source>
</evidence>
<evidence type="ECO:0000313" key="8">
    <source>
        <dbReference type="Proteomes" id="UP000288794"/>
    </source>
</evidence>
<dbReference type="PRINTS" id="PR00039">
    <property type="entry name" value="HTHLYSR"/>
</dbReference>
<feature type="domain" description="HTH lysR-type" evidence="6">
    <location>
        <begin position="1"/>
        <end position="59"/>
    </location>
</feature>
<keyword evidence="4" id="KW-0804">Transcription</keyword>
<dbReference type="Pfam" id="PF00126">
    <property type="entry name" value="HTH_1"/>
    <property type="match status" value="1"/>
</dbReference>
<dbReference type="InterPro" id="IPR005119">
    <property type="entry name" value="LysR_subst-bd"/>
</dbReference>
<protein>
    <submittedName>
        <fullName evidence="7">LysR family transcriptional regulator</fullName>
    </submittedName>
</protein>
<dbReference type="InterPro" id="IPR036388">
    <property type="entry name" value="WH-like_DNA-bd_sf"/>
</dbReference>
<evidence type="ECO:0000313" key="7">
    <source>
        <dbReference type="EMBL" id="RWR01370.1"/>
    </source>
</evidence>
<proteinExistence type="inferred from homology"/>
<evidence type="ECO:0000256" key="2">
    <source>
        <dbReference type="ARBA" id="ARBA00023015"/>
    </source>
</evidence>
<dbReference type="SUPFAM" id="SSF46785">
    <property type="entry name" value="Winged helix' DNA-binding domain"/>
    <property type="match status" value="1"/>
</dbReference>
<feature type="compositionally biased region" description="Low complexity" evidence="5">
    <location>
        <begin position="318"/>
        <end position="328"/>
    </location>
</feature>
<feature type="region of interest" description="Disordered" evidence="5">
    <location>
        <begin position="312"/>
        <end position="337"/>
    </location>
</feature>
<dbReference type="EMBL" id="JMEE01000036">
    <property type="protein sequence ID" value="RWR01370.1"/>
    <property type="molecule type" value="Genomic_DNA"/>
</dbReference>
<reference evidence="7 8" key="1">
    <citation type="submission" date="2014-04" db="EMBL/GenBank/DDBJ databases">
        <title>Draft genome sequence of Pantoea beijingensis strain LMG 27579, an emerging pathogen to Pleurotus eryngii with potential industrial application.</title>
        <authorList>
            <person name="Xu F."/>
            <person name="Liu Y."/>
            <person name="Wang S."/>
            <person name="Yin Y."/>
            <person name="Ma Y."/>
            <person name="Zhao S."/>
            <person name="Rong C."/>
        </authorList>
    </citation>
    <scope>NUCLEOTIDE SEQUENCE [LARGE SCALE GENOMIC DNA]</scope>
    <source>
        <strain evidence="7 8">LMG 27579</strain>
    </source>
</reference>
<organism evidence="7 8">
    <name type="scientific">[Pantoea] beijingensis</name>
    <dbReference type="NCBI Taxonomy" id="1324864"/>
    <lineage>
        <taxon>Bacteria</taxon>
        <taxon>Pseudomonadati</taxon>
        <taxon>Pseudomonadota</taxon>
        <taxon>Gammaproteobacteria</taxon>
        <taxon>Enterobacterales</taxon>
        <taxon>Erwiniaceae</taxon>
        <taxon>Erwinia</taxon>
    </lineage>
</organism>
<dbReference type="PANTHER" id="PTHR30419">
    <property type="entry name" value="HTH-TYPE TRANSCRIPTIONAL REGULATOR YBHD"/>
    <property type="match status" value="1"/>
</dbReference>